<evidence type="ECO:0000313" key="7">
    <source>
        <dbReference type="EMBL" id="PRZ01541.1"/>
    </source>
</evidence>
<name>A0A2T0XRH5_9BURK</name>
<dbReference type="SUPFAM" id="SSF51735">
    <property type="entry name" value="NAD(P)-binding Rossmann-fold domains"/>
    <property type="match status" value="1"/>
</dbReference>
<dbReference type="PANTHER" id="PTHR43761:SF1">
    <property type="entry name" value="D-ISOMER SPECIFIC 2-HYDROXYACID DEHYDROGENASE CATALYTIC DOMAIN-CONTAINING PROTEIN-RELATED"/>
    <property type="match status" value="1"/>
</dbReference>
<evidence type="ECO:0000259" key="5">
    <source>
        <dbReference type="Pfam" id="PF00389"/>
    </source>
</evidence>
<dbReference type="EMBL" id="PVTV01000001">
    <property type="protein sequence ID" value="PRZ01541.1"/>
    <property type="molecule type" value="Genomic_DNA"/>
</dbReference>
<organism evidence="7 8">
    <name type="scientific">Jezberella montanilacus</name>
    <dbReference type="NCBI Taxonomy" id="323426"/>
    <lineage>
        <taxon>Bacteria</taxon>
        <taxon>Pseudomonadati</taxon>
        <taxon>Pseudomonadota</taxon>
        <taxon>Betaproteobacteria</taxon>
        <taxon>Burkholderiales</taxon>
        <taxon>Alcaligenaceae</taxon>
        <taxon>Jezberella</taxon>
    </lineage>
</organism>
<sequence>MKKKKVVRFDFWLNPAFDDKLTTEDTIDLTVLRYADTDAVNFGALSQANVYHVCAARDEVPAKYWVTEDLLKQCPNLLCASSSGAGYDPVDLEACTRHGVLVVNQSGCNADSVAEHTMGLLLSLKHRIAESDRVMRASAYTTREDLMGREIQGLTIGLIGVGNIGRRVAKLAVAFGMKVIASDPHLSADEIQKRGAIPLSFTEVISSADVVSVHCPRSPETLNLFGREQFFAMKSGAIFLSTARGGIHDEQSLVDALKDGHLSGAGLDVWTVEPPARDHALLTMPNVVATYHTAGVTHEARRNAAVMAADQIAALLKGERAPRMANPEVWPVFLDRLNRLG</sequence>
<proteinExistence type="inferred from homology"/>
<evidence type="ECO:0000256" key="2">
    <source>
        <dbReference type="ARBA" id="ARBA00023002"/>
    </source>
</evidence>
<dbReference type="InterPro" id="IPR036291">
    <property type="entry name" value="NAD(P)-bd_dom_sf"/>
</dbReference>
<evidence type="ECO:0000256" key="4">
    <source>
        <dbReference type="RuleBase" id="RU003719"/>
    </source>
</evidence>
<accession>A0A2T0XRH5</accession>
<evidence type="ECO:0000259" key="6">
    <source>
        <dbReference type="Pfam" id="PF02826"/>
    </source>
</evidence>
<evidence type="ECO:0000256" key="1">
    <source>
        <dbReference type="ARBA" id="ARBA00005854"/>
    </source>
</evidence>
<evidence type="ECO:0000313" key="8">
    <source>
        <dbReference type="Proteomes" id="UP000238308"/>
    </source>
</evidence>
<dbReference type="CDD" id="cd12173">
    <property type="entry name" value="PGDH_4"/>
    <property type="match status" value="1"/>
</dbReference>
<reference evidence="7 8" key="1">
    <citation type="submission" date="2018-03" db="EMBL/GenBank/DDBJ databases">
        <title>Genomic Encyclopedia of Type Strains, Phase III (KMG-III): the genomes of soil and plant-associated and newly described type strains.</title>
        <authorList>
            <person name="Whitman W."/>
        </authorList>
    </citation>
    <scope>NUCLEOTIDE SEQUENCE [LARGE SCALE GENOMIC DNA]</scope>
    <source>
        <strain evidence="7 8">MWH-P2sevCIIIb</strain>
    </source>
</reference>
<keyword evidence="8" id="KW-1185">Reference proteome</keyword>
<evidence type="ECO:0000256" key="3">
    <source>
        <dbReference type="ARBA" id="ARBA00023027"/>
    </source>
</evidence>
<dbReference type="AlphaFoldDB" id="A0A2T0XRH5"/>
<dbReference type="Pfam" id="PF00389">
    <property type="entry name" value="2-Hacid_dh"/>
    <property type="match status" value="1"/>
</dbReference>
<gene>
    <name evidence="7" type="ORF">BCM14_0051</name>
</gene>
<dbReference type="InterPro" id="IPR029753">
    <property type="entry name" value="D-isomer_DH_CS"/>
</dbReference>
<feature type="domain" description="D-isomer specific 2-hydroxyacid dehydrogenase catalytic" evidence="5">
    <location>
        <begin position="66"/>
        <end position="324"/>
    </location>
</feature>
<dbReference type="PANTHER" id="PTHR43761">
    <property type="entry name" value="D-ISOMER SPECIFIC 2-HYDROXYACID DEHYDROGENASE FAMILY PROTEIN (AFU_ORTHOLOGUE AFUA_1G13630)"/>
    <property type="match status" value="1"/>
</dbReference>
<dbReference type="SUPFAM" id="SSF52283">
    <property type="entry name" value="Formate/glycerate dehydrogenase catalytic domain-like"/>
    <property type="match status" value="1"/>
</dbReference>
<dbReference type="OrthoDB" id="9805416at2"/>
<dbReference type="InterPro" id="IPR006139">
    <property type="entry name" value="D-isomer_2_OHA_DH_cat_dom"/>
</dbReference>
<comment type="caution">
    <text evidence="7">The sequence shown here is derived from an EMBL/GenBank/DDBJ whole genome shotgun (WGS) entry which is preliminary data.</text>
</comment>
<dbReference type="Pfam" id="PF02826">
    <property type="entry name" value="2-Hacid_dh_C"/>
    <property type="match status" value="1"/>
</dbReference>
<dbReference type="Gene3D" id="3.40.50.720">
    <property type="entry name" value="NAD(P)-binding Rossmann-like Domain"/>
    <property type="match status" value="2"/>
</dbReference>
<comment type="similarity">
    <text evidence="1 4">Belongs to the D-isomer specific 2-hydroxyacid dehydrogenase family.</text>
</comment>
<keyword evidence="3" id="KW-0520">NAD</keyword>
<dbReference type="RefSeq" id="WP_106225995.1">
    <property type="nucleotide sequence ID" value="NZ_PVTV01000001.1"/>
</dbReference>
<dbReference type="PROSITE" id="PS00670">
    <property type="entry name" value="D_2_HYDROXYACID_DH_2"/>
    <property type="match status" value="1"/>
</dbReference>
<feature type="domain" description="D-isomer specific 2-hydroxyacid dehydrogenase NAD-binding" evidence="6">
    <location>
        <begin position="118"/>
        <end position="294"/>
    </location>
</feature>
<protein>
    <submittedName>
        <fullName evidence="7">D-3-phosphoglycerate dehydrogenase</fullName>
    </submittedName>
</protein>
<dbReference type="Proteomes" id="UP000238308">
    <property type="component" value="Unassembled WGS sequence"/>
</dbReference>
<dbReference type="InterPro" id="IPR006140">
    <property type="entry name" value="D-isomer_DH_NAD-bd"/>
</dbReference>
<dbReference type="GO" id="GO:0051287">
    <property type="term" value="F:NAD binding"/>
    <property type="evidence" value="ECO:0007669"/>
    <property type="project" value="InterPro"/>
</dbReference>
<dbReference type="InterPro" id="IPR050418">
    <property type="entry name" value="D-iso_2-hydroxyacid_DH_PdxB"/>
</dbReference>
<dbReference type="FunFam" id="3.40.50.720:FF:000203">
    <property type="entry name" value="D-3-phosphoglycerate dehydrogenase (SerA)"/>
    <property type="match status" value="1"/>
</dbReference>
<keyword evidence="2 4" id="KW-0560">Oxidoreductase</keyword>
<dbReference type="GO" id="GO:0016616">
    <property type="term" value="F:oxidoreductase activity, acting on the CH-OH group of donors, NAD or NADP as acceptor"/>
    <property type="evidence" value="ECO:0007669"/>
    <property type="project" value="InterPro"/>
</dbReference>